<accession>A0A1B9J1V9</accession>
<sequence>MLRRIRAKLHPPVLGQPSLLSIRLSSSAALARVRETEEDYQHEPYGIEYGAGPSRIPYQPRSYVIPRSNHPTHPHSSQQLSRILRDSLNKLSPGAYAQPQTFFNALSNQADPQDGLIYRRYPEDLATLSRLELHAILHHLIRKKKGNLAAAIICDVLASVHREQRRRMLSIKTLSMLFKGRSIFNMSNAGSFKRISTLPEITPSIEDQIAPPPSRQLATLLNIMDSLQEVRYQRPIELYQLVIKQCVDEHLYDLAAKVYVGLVEEWVTEGRVAHGADPDDFHPGGGPPRSIEYRTQRQNLSKLLGHWWTGVRTWRLPGEVLSPHDRLDLWHPKHLSLGEKMKNFPLPIATSPPSLVPQPKSVLLTTIIVSLKLNPHTCSPQEFASSMRALAILANTVLSRTLPIVSLGKLLQVFKSAPSKPDVYPENITEIPKENQWAYTSFTQIHVTLMSLLFSPPISSHSMQLIAQNQDVHPEDESTILHSVTAEGEAMNRYMLPPLSWNSCAILLQYAFEGLRKPFALKKLLSYMKEMFGMGGANPQAFNTILKGSSALQLNAIAAQADMDIFGKQQYDRPSHAPPQREDTRFFSSSQRVGRDTSQGAKDAEEEFLNEWSSRTKTSFELGGSPLPNEHSLLLLIKHLTVTSQFNRLEDLVYILEPYLEFSKKMPLDELGDRIESKGLKPGESGRPRSQPLSYNIYLSLMRGLEKSGSTGLAQRVFNLVLYTEGGRLQEYLNENSIPTISDNRIPTSIKFPLDGYKIMLDVWGNETRFTNRLNKRNRKSNEQLKELPLGWNLPKEYLNLPRGVAAGYMTMVTHHLAKKNFCPEEFTKGYYESLIRACRWRWKLSEDKSPHHEFRAEIKDVILDIQDSGLEVPQLLRDKLTDERAGASFRWVSSANKMGKKQKTDEELLLGRLLNGQDSDAFVDGEIIMRGKDV</sequence>
<protein>
    <submittedName>
        <fullName evidence="2">Uncharacterized protein</fullName>
    </submittedName>
</protein>
<dbReference type="Proteomes" id="UP000092583">
    <property type="component" value="Unassembled WGS sequence"/>
</dbReference>
<evidence type="ECO:0000313" key="3">
    <source>
        <dbReference type="Proteomes" id="UP000092583"/>
    </source>
</evidence>
<organism evidence="2 3">
    <name type="scientific">Kwoniella mangroviensis CBS 10435</name>
    <dbReference type="NCBI Taxonomy" id="1331196"/>
    <lineage>
        <taxon>Eukaryota</taxon>
        <taxon>Fungi</taxon>
        <taxon>Dikarya</taxon>
        <taxon>Basidiomycota</taxon>
        <taxon>Agaricomycotina</taxon>
        <taxon>Tremellomycetes</taxon>
        <taxon>Tremellales</taxon>
        <taxon>Cryptococcaceae</taxon>
        <taxon>Kwoniella</taxon>
    </lineage>
</organism>
<reference evidence="2 3" key="1">
    <citation type="submission" date="2013-07" db="EMBL/GenBank/DDBJ databases">
        <title>The Genome Sequence of Kwoniella mangroviensis CBS10435.</title>
        <authorList>
            <consortium name="The Broad Institute Genome Sequencing Platform"/>
            <person name="Cuomo C."/>
            <person name="Litvintseva A."/>
            <person name="Chen Y."/>
            <person name="Heitman J."/>
            <person name="Sun S."/>
            <person name="Springer D."/>
            <person name="Dromer F."/>
            <person name="Young S.K."/>
            <person name="Zeng Q."/>
            <person name="Gargeya S."/>
            <person name="Fitzgerald M."/>
            <person name="Abouelleil A."/>
            <person name="Alvarado L."/>
            <person name="Berlin A.M."/>
            <person name="Chapman S.B."/>
            <person name="Dewar J."/>
            <person name="Goldberg J."/>
            <person name="Griggs A."/>
            <person name="Gujja S."/>
            <person name="Hansen M."/>
            <person name="Howarth C."/>
            <person name="Imamovic A."/>
            <person name="Larimer J."/>
            <person name="McCowan C."/>
            <person name="Murphy C."/>
            <person name="Pearson M."/>
            <person name="Priest M."/>
            <person name="Roberts A."/>
            <person name="Saif S."/>
            <person name="Shea T."/>
            <person name="Sykes S."/>
            <person name="Wortman J."/>
            <person name="Nusbaum C."/>
            <person name="Birren B."/>
        </authorList>
    </citation>
    <scope>NUCLEOTIDE SEQUENCE [LARGE SCALE GENOMIC DNA]</scope>
    <source>
        <strain evidence="2 3">CBS 10435</strain>
    </source>
</reference>
<feature type="compositionally biased region" description="Polar residues" evidence="1">
    <location>
        <begin position="586"/>
        <end position="600"/>
    </location>
</feature>
<dbReference type="STRING" id="1331196.A0A1B9J1V9"/>
<dbReference type="AlphaFoldDB" id="A0A1B9J1V9"/>
<evidence type="ECO:0000256" key="1">
    <source>
        <dbReference type="SAM" id="MobiDB-lite"/>
    </source>
</evidence>
<feature type="compositionally biased region" description="Basic and acidic residues" evidence="1">
    <location>
        <begin position="570"/>
        <end position="585"/>
    </location>
</feature>
<evidence type="ECO:0000313" key="2">
    <source>
        <dbReference type="EMBL" id="OCF61770.1"/>
    </source>
</evidence>
<name>A0A1B9J1V9_9TREE</name>
<dbReference type="OrthoDB" id="2554293at2759"/>
<reference evidence="3" key="2">
    <citation type="submission" date="2013-12" db="EMBL/GenBank/DDBJ databases">
        <title>Evolution of pathogenesis and genome organization in the Tremellales.</title>
        <authorList>
            <person name="Cuomo C."/>
            <person name="Litvintseva A."/>
            <person name="Heitman J."/>
            <person name="Chen Y."/>
            <person name="Sun S."/>
            <person name="Springer D."/>
            <person name="Dromer F."/>
            <person name="Young S."/>
            <person name="Zeng Q."/>
            <person name="Chapman S."/>
            <person name="Gujja S."/>
            <person name="Saif S."/>
            <person name="Birren B."/>
        </authorList>
    </citation>
    <scope>NUCLEOTIDE SEQUENCE [LARGE SCALE GENOMIC DNA]</scope>
    <source>
        <strain evidence="3">CBS 10435</strain>
    </source>
</reference>
<gene>
    <name evidence="2" type="ORF">L486_01431</name>
</gene>
<feature type="region of interest" description="Disordered" evidence="1">
    <location>
        <begin position="570"/>
        <end position="605"/>
    </location>
</feature>
<proteinExistence type="predicted"/>
<dbReference type="EMBL" id="KI669459">
    <property type="protein sequence ID" value="OCF61770.1"/>
    <property type="molecule type" value="Genomic_DNA"/>
</dbReference>
<keyword evidence="3" id="KW-1185">Reference proteome</keyword>